<protein>
    <submittedName>
        <fullName evidence="2">Uncharacterized protein</fullName>
    </submittedName>
</protein>
<accession>A0A0A0J611</accession>
<keyword evidence="1" id="KW-0472">Membrane</keyword>
<dbReference type="RefSeq" id="WP_035917892.1">
    <property type="nucleotide sequence ID" value="NZ_AVPJ01000014.1"/>
</dbReference>
<keyword evidence="1" id="KW-1133">Transmembrane helix</keyword>
<feature type="transmembrane region" description="Helical" evidence="1">
    <location>
        <begin position="27"/>
        <end position="52"/>
    </location>
</feature>
<evidence type="ECO:0000256" key="1">
    <source>
        <dbReference type="SAM" id="Phobius"/>
    </source>
</evidence>
<dbReference type="STRING" id="1385520.N802_05170"/>
<reference evidence="2 3" key="1">
    <citation type="submission" date="2013-08" db="EMBL/GenBank/DDBJ databases">
        <title>The genome sequence of Knoellia sinensis.</title>
        <authorList>
            <person name="Zhu W."/>
            <person name="Wang G."/>
        </authorList>
    </citation>
    <scope>NUCLEOTIDE SEQUENCE [LARGE SCALE GENOMIC DNA]</scope>
    <source>
        <strain evidence="2 3">KCTC 19936</strain>
    </source>
</reference>
<keyword evidence="1" id="KW-0812">Transmembrane</keyword>
<evidence type="ECO:0000313" key="3">
    <source>
        <dbReference type="Proteomes" id="UP000030002"/>
    </source>
</evidence>
<keyword evidence="3" id="KW-1185">Reference proteome</keyword>
<dbReference type="Proteomes" id="UP000030002">
    <property type="component" value="Unassembled WGS sequence"/>
</dbReference>
<evidence type="ECO:0000313" key="2">
    <source>
        <dbReference type="EMBL" id="KGN30996.1"/>
    </source>
</evidence>
<sequence>MAAPAVITLAIWAVSQTAPDWGLRPEMFILWAMTAAMSFVPAVMGAAIGYAVRSPQRVAN</sequence>
<gene>
    <name evidence="2" type="ORF">N802_05170</name>
</gene>
<comment type="caution">
    <text evidence="2">The sequence shown here is derived from an EMBL/GenBank/DDBJ whole genome shotgun (WGS) entry which is preliminary data.</text>
</comment>
<dbReference type="EMBL" id="AVPJ01000014">
    <property type="protein sequence ID" value="KGN30996.1"/>
    <property type="molecule type" value="Genomic_DNA"/>
</dbReference>
<proteinExistence type="predicted"/>
<dbReference type="AlphaFoldDB" id="A0A0A0J611"/>
<dbReference type="OrthoDB" id="9996090at2"/>
<organism evidence="2 3">
    <name type="scientific">Knoellia sinensis KCTC 19936</name>
    <dbReference type="NCBI Taxonomy" id="1385520"/>
    <lineage>
        <taxon>Bacteria</taxon>
        <taxon>Bacillati</taxon>
        <taxon>Actinomycetota</taxon>
        <taxon>Actinomycetes</taxon>
        <taxon>Micrococcales</taxon>
        <taxon>Intrasporangiaceae</taxon>
        <taxon>Knoellia</taxon>
    </lineage>
</organism>
<name>A0A0A0J611_9MICO</name>